<keyword evidence="2 3" id="KW-0663">Pyridoxal phosphate</keyword>
<evidence type="ECO:0000256" key="3">
    <source>
        <dbReference type="RuleBase" id="RU004508"/>
    </source>
</evidence>
<dbReference type="Gene3D" id="3.40.640.10">
    <property type="entry name" value="Type I PLP-dependent aspartate aminotransferase-like (Major domain)"/>
    <property type="match status" value="1"/>
</dbReference>
<feature type="modified residue" description="N6-(pyridoxal phosphate)lysine" evidence="2">
    <location>
        <position position="203"/>
    </location>
</feature>
<gene>
    <name evidence="4" type="ORF">ABV298_06625</name>
</gene>
<dbReference type="Pfam" id="PF01041">
    <property type="entry name" value="DegT_DnrJ_EryC1"/>
    <property type="match status" value="1"/>
</dbReference>
<feature type="active site" description="Proton acceptor" evidence="1">
    <location>
        <position position="203"/>
    </location>
</feature>
<dbReference type="PANTHER" id="PTHR30244:SF30">
    <property type="entry name" value="BLR5990 PROTEIN"/>
    <property type="match status" value="1"/>
</dbReference>
<dbReference type="InterPro" id="IPR015421">
    <property type="entry name" value="PyrdxlP-dep_Trfase_major"/>
</dbReference>
<dbReference type="GO" id="GO:0000271">
    <property type="term" value="P:polysaccharide biosynthetic process"/>
    <property type="evidence" value="ECO:0007669"/>
    <property type="project" value="TreeGrafter"/>
</dbReference>
<sequence>METSDHAPIPLCEPNLNGREKAYMAEAVDSNWLSNGSFLTRFERQLADYTGAAHVIGVCNGTSALQAALTLAGVEKGDLVLVPDLTFVATANAVKYLGADPVMVDIDPATWLMDLDLLLDFLEHRTYLTNAGCFLRENHRRVSAIVPVHLLGNVCEMDRLSAIAAAFSLRVVEDAACSLGSFRNGQHSGTFGSMGTMSFNSNKIITTAGGGAILTNSDILAKRARHLITQAKSHATEYIHNDLGYNFRLVNPLAAMGCAQMEQLPSFLKTKKEIAAHYRHEFMELGATFQQLAPGTESNYWHPAILVDGSRELIAALASENIETRPLWTPIHTLRVFRNDLFVSLENISSSVSKRGMMLPCSTSISNDQLERVCSTVRNLLHNQSIKF</sequence>
<dbReference type="RefSeq" id="WP_353721370.1">
    <property type="nucleotide sequence ID" value="NZ_CP159289.1"/>
</dbReference>
<dbReference type="GO" id="GO:0008483">
    <property type="term" value="F:transaminase activity"/>
    <property type="evidence" value="ECO:0007669"/>
    <property type="project" value="UniProtKB-KW"/>
</dbReference>
<evidence type="ECO:0000313" key="4">
    <source>
        <dbReference type="EMBL" id="XCH26072.1"/>
    </source>
</evidence>
<keyword evidence="4" id="KW-0032">Aminotransferase</keyword>
<protein>
    <submittedName>
        <fullName evidence="4">LegC family aminotransferase</fullName>
    </submittedName>
</protein>
<evidence type="ECO:0000256" key="2">
    <source>
        <dbReference type="PIRSR" id="PIRSR000390-2"/>
    </source>
</evidence>
<dbReference type="SUPFAM" id="SSF53383">
    <property type="entry name" value="PLP-dependent transferases"/>
    <property type="match status" value="1"/>
</dbReference>
<proteinExistence type="inferred from homology"/>
<dbReference type="NCBIfam" id="TIGR04181">
    <property type="entry name" value="NHT_00031"/>
    <property type="match status" value="1"/>
</dbReference>
<dbReference type="PANTHER" id="PTHR30244">
    <property type="entry name" value="TRANSAMINASE"/>
    <property type="match status" value="1"/>
</dbReference>
<dbReference type="GO" id="GO:0030170">
    <property type="term" value="F:pyridoxal phosphate binding"/>
    <property type="evidence" value="ECO:0007669"/>
    <property type="project" value="TreeGrafter"/>
</dbReference>
<accession>A0AAU8FN96</accession>
<reference evidence="4" key="1">
    <citation type="submission" date="2024-06" db="EMBL/GenBank/DDBJ databases">
        <title>Sequencing and assembly of the genome of Dyadobacter sp. strain 676, a symbiont of Cyamopsis tetragonoloba.</title>
        <authorList>
            <person name="Guro P."/>
            <person name="Sazanova A."/>
            <person name="Kuznetsova I."/>
            <person name="Belimov A."/>
            <person name="Safronova V."/>
        </authorList>
    </citation>
    <scope>NUCLEOTIDE SEQUENCE</scope>
    <source>
        <strain evidence="4">676</strain>
    </source>
</reference>
<dbReference type="InterPro" id="IPR015422">
    <property type="entry name" value="PyrdxlP-dep_Trfase_small"/>
</dbReference>
<dbReference type="Gene3D" id="3.90.1150.10">
    <property type="entry name" value="Aspartate Aminotransferase, domain 1"/>
    <property type="match status" value="1"/>
</dbReference>
<dbReference type="AlphaFoldDB" id="A0AAU8FN96"/>
<dbReference type="EMBL" id="CP159289">
    <property type="protein sequence ID" value="XCH26072.1"/>
    <property type="molecule type" value="Genomic_DNA"/>
</dbReference>
<name>A0AAU8FN96_9BACT</name>
<organism evidence="4">
    <name type="scientific">Dyadobacter sp. 676</name>
    <dbReference type="NCBI Taxonomy" id="3088362"/>
    <lineage>
        <taxon>Bacteria</taxon>
        <taxon>Pseudomonadati</taxon>
        <taxon>Bacteroidota</taxon>
        <taxon>Cytophagia</taxon>
        <taxon>Cytophagales</taxon>
        <taxon>Spirosomataceae</taxon>
        <taxon>Dyadobacter</taxon>
    </lineage>
</organism>
<keyword evidence="4" id="KW-0808">Transferase</keyword>
<dbReference type="CDD" id="cd00616">
    <property type="entry name" value="AHBA_syn"/>
    <property type="match status" value="1"/>
</dbReference>
<dbReference type="InterPro" id="IPR000653">
    <property type="entry name" value="DegT/StrS_aminotransferase"/>
</dbReference>
<comment type="similarity">
    <text evidence="3">Belongs to the DegT/DnrJ/EryC1 family.</text>
</comment>
<dbReference type="PIRSF" id="PIRSF000390">
    <property type="entry name" value="PLP_StrS"/>
    <property type="match status" value="1"/>
</dbReference>
<dbReference type="InterPro" id="IPR026385">
    <property type="entry name" value="LegC-like"/>
</dbReference>
<evidence type="ECO:0000256" key="1">
    <source>
        <dbReference type="PIRSR" id="PIRSR000390-1"/>
    </source>
</evidence>
<dbReference type="InterPro" id="IPR015424">
    <property type="entry name" value="PyrdxlP-dep_Trfase"/>
</dbReference>